<dbReference type="RefSeq" id="WP_327098310.1">
    <property type="nucleotide sequence ID" value="NZ_CP109149.1"/>
</dbReference>
<evidence type="ECO:0000256" key="2">
    <source>
        <dbReference type="ARBA" id="ARBA00023163"/>
    </source>
</evidence>
<keyword evidence="1" id="KW-0805">Transcription regulation</keyword>
<dbReference type="Pfam" id="PF03861">
    <property type="entry name" value="ANTAR"/>
    <property type="match status" value="1"/>
</dbReference>
<accession>A0ABZ1YPK2</accession>
<dbReference type="SUPFAM" id="SSF55781">
    <property type="entry name" value="GAF domain-like"/>
    <property type="match status" value="1"/>
</dbReference>
<evidence type="ECO:0000256" key="1">
    <source>
        <dbReference type="ARBA" id="ARBA00023015"/>
    </source>
</evidence>
<keyword evidence="2" id="KW-0804">Transcription</keyword>
<gene>
    <name evidence="4" type="ORF">OG563_39210</name>
</gene>
<name>A0ABZ1YPK2_9NOCA</name>
<evidence type="ECO:0000313" key="4">
    <source>
        <dbReference type="EMBL" id="WUV45098.1"/>
    </source>
</evidence>
<dbReference type="Pfam" id="PF01590">
    <property type="entry name" value="GAF"/>
    <property type="match status" value="1"/>
</dbReference>
<feature type="domain" description="ANTAR" evidence="3">
    <location>
        <begin position="171"/>
        <end position="232"/>
    </location>
</feature>
<proteinExistence type="predicted"/>
<dbReference type="EMBL" id="CP109441">
    <property type="protein sequence ID" value="WUV45098.1"/>
    <property type="molecule type" value="Genomic_DNA"/>
</dbReference>
<keyword evidence="5" id="KW-1185">Reference proteome</keyword>
<dbReference type="InterPro" id="IPR003018">
    <property type="entry name" value="GAF"/>
</dbReference>
<dbReference type="InterPro" id="IPR036388">
    <property type="entry name" value="WH-like_DNA-bd_sf"/>
</dbReference>
<reference evidence="4" key="1">
    <citation type="submission" date="2022-10" db="EMBL/GenBank/DDBJ databases">
        <title>The complete genomes of actinobacterial strains from the NBC collection.</title>
        <authorList>
            <person name="Joergensen T.S."/>
            <person name="Alvarez Arevalo M."/>
            <person name="Sterndorff E.B."/>
            <person name="Faurdal D."/>
            <person name="Vuksanovic O."/>
            <person name="Mourched A.-S."/>
            <person name="Charusanti P."/>
            <person name="Shaw S."/>
            <person name="Blin K."/>
            <person name="Weber T."/>
        </authorList>
    </citation>
    <scope>NUCLEOTIDE SEQUENCE</scope>
    <source>
        <strain evidence="4">NBC_01482</strain>
    </source>
</reference>
<dbReference type="Gene3D" id="3.30.450.40">
    <property type="match status" value="1"/>
</dbReference>
<protein>
    <submittedName>
        <fullName evidence="4">GAF and ANTAR domain-containing protein</fullName>
    </submittedName>
</protein>
<dbReference type="Proteomes" id="UP001432062">
    <property type="component" value="Chromosome"/>
</dbReference>
<dbReference type="InterPro" id="IPR029016">
    <property type="entry name" value="GAF-like_dom_sf"/>
</dbReference>
<evidence type="ECO:0000313" key="5">
    <source>
        <dbReference type="Proteomes" id="UP001432062"/>
    </source>
</evidence>
<dbReference type="PROSITE" id="PS50921">
    <property type="entry name" value="ANTAR"/>
    <property type="match status" value="1"/>
</dbReference>
<evidence type="ECO:0000259" key="3">
    <source>
        <dbReference type="PROSITE" id="PS50921"/>
    </source>
</evidence>
<dbReference type="Gene3D" id="1.10.10.10">
    <property type="entry name" value="Winged helix-like DNA-binding domain superfamily/Winged helix DNA-binding domain"/>
    <property type="match status" value="1"/>
</dbReference>
<dbReference type="SMART" id="SM01012">
    <property type="entry name" value="ANTAR"/>
    <property type="match status" value="1"/>
</dbReference>
<sequence length="240" mass="25189">MGQFDQLTDEFFSALEFLKKLSAEGGEMTALCGACVRVLPVQRAAILIQERDAGLQPWATSDSVAARVEAVQATAGQGPAVDAAVAGVPVLVADLAETDVRWPGFADELNRVAVAGAVVAGSMVAVPLQLGVVHFGVLDLYRAEPGKPEPYVISAGLHIADLVIAQLVAGSAKSAHAAAQWWDQPLTSRTIHQAAGIVLAQLDIRAPDAYALLRAYAFTHGLSLAEVAALVVDDRLRFDT</sequence>
<organism evidence="4 5">
    <name type="scientific">Nocardia vinacea</name>
    <dbReference type="NCBI Taxonomy" id="96468"/>
    <lineage>
        <taxon>Bacteria</taxon>
        <taxon>Bacillati</taxon>
        <taxon>Actinomycetota</taxon>
        <taxon>Actinomycetes</taxon>
        <taxon>Mycobacteriales</taxon>
        <taxon>Nocardiaceae</taxon>
        <taxon>Nocardia</taxon>
    </lineage>
</organism>
<dbReference type="InterPro" id="IPR005561">
    <property type="entry name" value="ANTAR"/>
</dbReference>